<evidence type="ECO:0000313" key="2">
    <source>
        <dbReference type="Proteomes" id="UP000652231"/>
    </source>
</evidence>
<accession>A0A8J2Y6D2</accession>
<protein>
    <submittedName>
        <fullName evidence="1">Uncharacterized protein</fullName>
    </submittedName>
</protein>
<dbReference type="RefSeq" id="WP_188438567.1">
    <property type="nucleotide sequence ID" value="NZ_BMGK01000001.1"/>
</dbReference>
<reference evidence="1" key="2">
    <citation type="submission" date="2020-09" db="EMBL/GenBank/DDBJ databases">
        <authorList>
            <person name="Sun Q."/>
            <person name="Zhou Y."/>
        </authorList>
    </citation>
    <scope>NUCLEOTIDE SEQUENCE</scope>
    <source>
        <strain evidence="1">CGMCC 1.12924</strain>
    </source>
</reference>
<name>A0A8J2Y6D2_9FLAO</name>
<evidence type="ECO:0000313" key="1">
    <source>
        <dbReference type="EMBL" id="GGD81241.1"/>
    </source>
</evidence>
<dbReference type="EMBL" id="BMGK01000001">
    <property type="protein sequence ID" value="GGD81241.1"/>
    <property type="molecule type" value="Genomic_DNA"/>
</dbReference>
<proteinExistence type="predicted"/>
<dbReference type="AlphaFoldDB" id="A0A8J2Y6D2"/>
<keyword evidence="2" id="KW-1185">Reference proteome</keyword>
<organism evidence="1 2">
    <name type="scientific">Planktosalinus lacus</name>
    <dbReference type="NCBI Taxonomy" id="1526573"/>
    <lineage>
        <taxon>Bacteria</taxon>
        <taxon>Pseudomonadati</taxon>
        <taxon>Bacteroidota</taxon>
        <taxon>Flavobacteriia</taxon>
        <taxon>Flavobacteriales</taxon>
        <taxon>Flavobacteriaceae</taxon>
        <taxon>Planktosalinus</taxon>
    </lineage>
</organism>
<sequence length="99" mass="11507">MRQFVSLFFILLFWAFLATPTFVALFDNSPDISYIHSTTEEEKTHSERSIDESENKQIHKIYSYDSDLNGLNIKNSLKSSEPIWSTVYFEINSPPPEIV</sequence>
<reference evidence="1" key="1">
    <citation type="journal article" date="2014" name="Int. J. Syst. Evol. Microbiol.">
        <title>Complete genome sequence of Corynebacterium casei LMG S-19264T (=DSM 44701T), isolated from a smear-ripened cheese.</title>
        <authorList>
            <consortium name="US DOE Joint Genome Institute (JGI-PGF)"/>
            <person name="Walter F."/>
            <person name="Albersmeier A."/>
            <person name="Kalinowski J."/>
            <person name="Ruckert C."/>
        </authorList>
    </citation>
    <scope>NUCLEOTIDE SEQUENCE</scope>
    <source>
        <strain evidence="1">CGMCC 1.12924</strain>
    </source>
</reference>
<gene>
    <name evidence="1" type="ORF">GCM10011312_01980</name>
</gene>
<comment type="caution">
    <text evidence="1">The sequence shown here is derived from an EMBL/GenBank/DDBJ whole genome shotgun (WGS) entry which is preliminary data.</text>
</comment>
<dbReference type="Proteomes" id="UP000652231">
    <property type="component" value="Unassembled WGS sequence"/>
</dbReference>